<evidence type="ECO:0000313" key="2">
    <source>
        <dbReference type="EMBL" id="CAB1424635.1"/>
    </source>
</evidence>
<evidence type="ECO:0000313" key="3">
    <source>
        <dbReference type="Proteomes" id="UP001153269"/>
    </source>
</evidence>
<reference evidence="2" key="1">
    <citation type="submission" date="2020-03" db="EMBL/GenBank/DDBJ databases">
        <authorList>
            <person name="Weist P."/>
        </authorList>
    </citation>
    <scope>NUCLEOTIDE SEQUENCE</scope>
</reference>
<evidence type="ECO:0000256" key="1">
    <source>
        <dbReference type="SAM" id="MobiDB-lite"/>
    </source>
</evidence>
<name>A0A9N7YAS1_PLEPL</name>
<dbReference type="AlphaFoldDB" id="A0A9N7YAS1"/>
<protein>
    <submittedName>
        <fullName evidence="2">Uncharacterized protein</fullName>
    </submittedName>
</protein>
<comment type="caution">
    <text evidence="2">The sequence shown here is derived from an EMBL/GenBank/DDBJ whole genome shotgun (WGS) entry which is preliminary data.</text>
</comment>
<accession>A0A9N7YAS1</accession>
<dbReference type="Proteomes" id="UP001153269">
    <property type="component" value="Unassembled WGS sequence"/>
</dbReference>
<proteinExistence type="predicted"/>
<gene>
    <name evidence="2" type="ORF">PLEPLA_LOCUS12563</name>
</gene>
<keyword evidence="3" id="KW-1185">Reference proteome</keyword>
<dbReference type="EMBL" id="CADEAL010000746">
    <property type="protein sequence ID" value="CAB1424635.1"/>
    <property type="molecule type" value="Genomic_DNA"/>
</dbReference>
<feature type="region of interest" description="Disordered" evidence="1">
    <location>
        <begin position="1"/>
        <end position="36"/>
    </location>
</feature>
<sequence length="129" mass="13435">MGQVGADVWGSEASAGDPPVKAPLSHRGHSDTQMETETVRMHGCQAAQSSCGEKRKKQTVMDSCTVTGFPPAACGGGGSDRNRPLGPADLSGSGSGSAHIQLFLSLTCWEKEDRGRVEGGERAVSQYSL</sequence>
<organism evidence="2 3">
    <name type="scientific">Pleuronectes platessa</name>
    <name type="common">European plaice</name>
    <dbReference type="NCBI Taxonomy" id="8262"/>
    <lineage>
        <taxon>Eukaryota</taxon>
        <taxon>Metazoa</taxon>
        <taxon>Chordata</taxon>
        <taxon>Craniata</taxon>
        <taxon>Vertebrata</taxon>
        <taxon>Euteleostomi</taxon>
        <taxon>Actinopterygii</taxon>
        <taxon>Neopterygii</taxon>
        <taxon>Teleostei</taxon>
        <taxon>Neoteleostei</taxon>
        <taxon>Acanthomorphata</taxon>
        <taxon>Carangaria</taxon>
        <taxon>Pleuronectiformes</taxon>
        <taxon>Pleuronectoidei</taxon>
        <taxon>Pleuronectidae</taxon>
        <taxon>Pleuronectes</taxon>
    </lineage>
</organism>
<feature type="region of interest" description="Disordered" evidence="1">
    <location>
        <begin position="71"/>
        <end position="96"/>
    </location>
</feature>